<keyword evidence="2" id="KW-0472">Membrane</keyword>
<evidence type="ECO:0000313" key="3">
    <source>
        <dbReference type="EMBL" id="RJF81085.1"/>
    </source>
</evidence>
<feature type="transmembrane region" description="Helical" evidence="2">
    <location>
        <begin position="12"/>
        <end position="35"/>
    </location>
</feature>
<keyword evidence="4" id="KW-1185">Reference proteome</keyword>
<dbReference type="Gene3D" id="1.20.1250.20">
    <property type="entry name" value="MFS general substrate transporter like domains"/>
    <property type="match status" value="2"/>
</dbReference>
<keyword evidence="2" id="KW-1133">Transmembrane helix</keyword>
<feature type="transmembrane region" description="Helical" evidence="2">
    <location>
        <begin position="223"/>
        <end position="248"/>
    </location>
</feature>
<dbReference type="PANTHER" id="PTHR11328">
    <property type="entry name" value="MAJOR FACILITATOR SUPERFAMILY DOMAIN-CONTAINING PROTEIN"/>
    <property type="match status" value="1"/>
</dbReference>
<dbReference type="InterPro" id="IPR039672">
    <property type="entry name" value="MFS_2"/>
</dbReference>
<feature type="transmembrane region" description="Helical" evidence="2">
    <location>
        <begin position="290"/>
        <end position="307"/>
    </location>
</feature>
<comment type="caution">
    <text evidence="3">The sequence shown here is derived from an EMBL/GenBank/DDBJ whole genome shotgun (WGS) entry which is preliminary data.</text>
</comment>
<organism evidence="3 4">
    <name type="scientific">Azospirillum cavernae</name>
    <dbReference type="NCBI Taxonomy" id="2320860"/>
    <lineage>
        <taxon>Bacteria</taxon>
        <taxon>Pseudomonadati</taxon>
        <taxon>Pseudomonadota</taxon>
        <taxon>Alphaproteobacteria</taxon>
        <taxon>Rhodospirillales</taxon>
        <taxon>Azospirillaceae</taxon>
        <taxon>Azospirillum</taxon>
    </lineage>
</organism>
<dbReference type="RefSeq" id="WP_119831174.1">
    <property type="nucleotide sequence ID" value="NZ_QYUL01000002.1"/>
</dbReference>
<evidence type="ECO:0000256" key="2">
    <source>
        <dbReference type="SAM" id="Phobius"/>
    </source>
</evidence>
<feature type="transmembrane region" description="Helical" evidence="2">
    <location>
        <begin position="41"/>
        <end position="58"/>
    </location>
</feature>
<dbReference type="InterPro" id="IPR036259">
    <property type="entry name" value="MFS_trans_sf"/>
</dbReference>
<gene>
    <name evidence="3" type="ORF">D3877_12730</name>
</gene>
<reference evidence="3 4" key="1">
    <citation type="submission" date="2018-09" db="EMBL/GenBank/DDBJ databases">
        <authorList>
            <person name="Zhu H."/>
        </authorList>
    </citation>
    <scope>NUCLEOTIDE SEQUENCE [LARGE SCALE GENOMIC DNA]</scope>
    <source>
        <strain evidence="3 4">K2W22B-5</strain>
    </source>
</reference>
<feature type="transmembrane region" description="Helical" evidence="2">
    <location>
        <begin position="356"/>
        <end position="385"/>
    </location>
</feature>
<dbReference type="GO" id="GO:0015293">
    <property type="term" value="F:symporter activity"/>
    <property type="evidence" value="ECO:0007669"/>
    <property type="project" value="InterPro"/>
</dbReference>
<comment type="similarity">
    <text evidence="1">Belongs to the sodium:galactoside symporter (TC 2.A.2) family.</text>
</comment>
<feature type="transmembrane region" description="Helical" evidence="2">
    <location>
        <begin position="79"/>
        <end position="95"/>
    </location>
</feature>
<accession>A0A418VVB3</accession>
<feature type="transmembrane region" description="Helical" evidence="2">
    <location>
        <begin position="397"/>
        <end position="420"/>
    </location>
</feature>
<dbReference type="Pfam" id="PF13347">
    <property type="entry name" value="MFS_2"/>
    <property type="match status" value="1"/>
</dbReference>
<dbReference type="Proteomes" id="UP000283458">
    <property type="component" value="Unassembled WGS sequence"/>
</dbReference>
<dbReference type="PANTHER" id="PTHR11328:SF24">
    <property type="entry name" value="MAJOR FACILITATOR SUPERFAMILY (MFS) PROFILE DOMAIN-CONTAINING PROTEIN"/>
    <property type="match status" value="1"/>
</dbReference>
<dbReference type="GO" id="GO:0005886">
    <property type="term" value="C:plasma membrane"/>
    <property type="evidence" value="ECO:0007669"/>
    <property type="project" value="TreeGrafter"/>
</dbReference>
<feature type="transmembrane region" description="Helical" evidence="2">
    <location>
        <begin position="148"/>
        <end position="168"/>
    </location>
</feature>
<protein>
    <submittedName>
        <fullName evidence="3">MFS transporter</fullName>
    </submittedName>
</protein>
<feature type="transmembrane region" description="Helical" evidence="2">
    <location>
        <begin position="107"/>
        <end position="127"/>
    </location>
</feature>
<dbReference type="OrthoDB" id="181905at2"/>
<evidence type="ECO:0000313" key="4">
    <source>
        <dbReference type="Proteomes" id="UP000283458"/>
    </source>
</evidence>
<dbReference type="SUPFAM" id="SSF103473">
    <property type="entry name" value="MFS general substrate transporter"/>
    <property type="match status" value="1"/>
</dbReference>
<evidence type="ECO:0000256" key="1">
    <source>
        <dbReference type="ARBA" id="ARBA00009617"/>
    </source>
</evidence>
<dbReference type="AlphaFoldDB" id="A0A418VVB3"/>
<dbReference type="EMBL" id="QYUL01000002">
    <property type="protein sequence ID" value="RJF81085.1"/>
    <property type="molecule type" value="Genomic_DNA"/>
</dbReference>
<dbReference type="GO" id="GO:0008643">
    <property type="term" value="P:carbohydrate transport"/>
    <property type="evidence" value="ECO:0007669"/>
    <property type="project" value="InterPro"/>
</dbReference>
<feature type="transmembrane region" description="Helical" evidence="2">
    <location>
        <begin position="174"/>
        <end position="197"/>
    </location>
</feature>
<feature type="transmembrane region" description="Helical" evidence="2">
    <location>
        <begin position="260"/>
        <end position="278"/>
    </location>
</feature>
<sequence length="449" mass="46265">MTSGGALSARRLALYALPALPLALPTIPVAVLLPAHYAETLGLGLGSVALALTAARALDLLTDPLVGALSDRSGRRKPWIALGGLLAGLGLLALFNPPDQAGAAHLFGWSLLLYVGWSMVQIPYQAWGAELATGYDARARVSGARESVGVLGLILAGAVPAGAAALGFSAAQGLSLLAMVTVALGALALSGLLWGVAEVGRPAGEGQPRAFPSLRPILSNRPFLRLLAAWMVNGLATGVPATLFPFFVGSVLMAGDVAKGVFLLVYFLSAVAAVPLWLRLAARVEKHRAWCLAMLTACAAFAPVPWLGAGDLLAFGLVCVVTGAALGADLALPPAMQADVVDYARWRERGPPRAGLLFALWTMASKLALALSVALALPLVAAFGFDPRVATPSASALLAVGVIYAGVPTVAKLIAVALVWGHPLSRRRHAAIRNRLDRRATAQGLDPAC</sequence>
<keyword evidence="2" id="KW-0812">Transmembrane</keyword>
<proteinExistence type="inferred from homology"/>
<name>A0A418VVB3_9PROT</name>
<feature type="transmembrane region" description="Helical" evidence="2">
    <location>
        <begin position="313"/>
        <end position="335"/>
    </location>
</feature>